<feature type="region of interest" description="Disordered" evidence="1">
    <location>
        <begin position="273"/>
        <end position="324"/>
    </location>
</feature>
<evidence type="ECO:0000313" key="2">
    <source>
        <dbReference type="EMBL" id="KAK5695261.1"/>
    </source>
</evidence>
<feature type="region of interest" description="Disordered" evidence="1">
    <location>
        <begin position="454"/>
        <end position="483"/>
    </location>
</feature>
<feature type="compositionally biased region" description="Polar residues" evidence="1">
    <location>
        <begin position="129"/>
        <end position="138"/>
    </location>
</feature>
<feature type="compositionally biased region" description="Polar residues" evidence="1">
    <location>
        <begin position="1"/>
        <end position="15"/>
    </location>
</feature>
<feature type="compositionally biased region" description="Basic and acidic residues" evidence="1">
    <location>
        <begin position="229"/>
        <end position="238"/>
    </location>
</feature>
<feature type="compositionally biased region" description="Basic and acidic residues" evidence="1">
    <location>
        <begin position="614"/>
        <end position="635"/>
    </location>
</feature>
<reference evidence="2" key="1">
    <citation type="submission" date="2023-08" db="EMBL/GenBank/DDBJ databases">
        <title>Black Yeasts Isolated from many extreme environments.</title>
        <authorList>
            <person name="Coleine C."/>
            <person name="Stajich J.E."/>
            <person name="Selbmann L."/>
        </authorList>
    </citation>
    <scope>NUCLEOTIDE SEQUENCE</scope>
    <source>
        <strain evidence="2">CCFEE 5810</strain>
    </source>
</reference>
<feature type="region of interest" description="Disordered" evidence="1">
    <location>
        <begin position="157"/>
        <end position="251"/>
    </location>
</feature>
<feature type="compositionally biased region" description="Polar residues" evidence="1">
    <location>
        <begin position="180"/>
        <end position="193"/>
    </location>
</feature>
<dbReference type="Proteomes" id="UP001310594">
    <property type="component" value="Unassembled WGS sequence"/>
</dbReference>
<organism evidence="2 3">
    <name type="scientific">Elasticomyces elasticus</name>
    <dbReference type="NCBI Taxonomy" id="574655"/>
    <lineage>
        <taxon>Eukaryota</taxon>
        <taxon>Fungi</taxon>
        <taxon>Dikarya</taxon>
        <taxon>Ascomycota</taxon>
        <taxon>Pezizomycotina</taxon>
        <taxon>Dothideomycetes</taxon>
        <taxon>Dothideomycetidae</taxon>
        <taxon>Mycosphaerellales</taxon>
        <taxon>Teratosphaeriaceae</taxon>
        <taxon>Elasticomyces</taxon>
    </lineage>
</organism>
<name>A0AAN7VXB4_9PEZI</name>
<sequence>MDSSNGAYSRTQNLPSGRAFEARESTESQGPRLQKKRSHPGVRNASQPLPRAYEQGGDGEQARKGSLRDVMRRIFGRRSKEVSPQPVQRSPPRHQYHRSEPAASSLVPQVEEAEPDPNDEYIPHRTLSAPLQQLPSPSFQRVRSPYAVEFPKTARLKPLPLGDPFYAPGSQLRRRKTLPTLVTTDDQADTVVSSPDDPAVPSFEEPRDSPTPGLLSRMSTSKSAKRRSRSADDLKHATAEASPPRKRSDEIRYWRDSFQGNALQTSVLRASGFTSKAPHGTSLDLQADDQTPMPKTEDPFTTRQSRSTTMKSSPISPRVQHGATFSDADIRSASGYGTELSRDLEERVRNLEAGLHNFQQSLARLTTDRNRRTVLVGGMPQRKLSTDARTPSMLADTLANPLALASLQYDLQETERPSTSPQPPRTPIRATNFNHPPMPPLPLIERMAEPFSTPPPQFETGTTAAPNRARGNTTGGSSYTSKANAVPQQLYDWLTEERTARRRLEAQLERMRSEINDLHNQVSAGSGMQSKRSSFNALDPMVGSSSRLRDLLRETETADSSPRQQAPIRDSGATAFSTSTGTQPVISRFSNSESEAGAPAESAENLMTLYENYRTPREERSRFYCGDDEHQRHGDDEGEMF</sequence>
<protein>
    <submittedName>
        <fullName evidence="2">Uncharacterized protein</fullName>
    </submittedName>
</protein>
<accession>A0AAN7VXB4</accession>
<evidence type="ECO:0000256" key="1">
    <source>
        <dbReference type="SAM" id="MobiDB-lite"/>
    </source>
</evidence>
<comment type="caution">
    <text evidence="2">The sequence shown here is derived from an EMBL/GenBank/DDBJ whole genome shotgun (WGS) entry which is preliminary data.</text>
</comment>
<feature type="region of interest" description="Disordered" evidence="1">
    <location>
        <begin position="519"/>
        <end position="641"/>
    </location>
</feature>
<feature type="region of interest" description="Disordered" evidence="1">
    <location>
        <begin position="412"/>
        <end position="436"/>
    </location>
</feature>
<feature type="region of interest" description="Disordered" evidence="1">
    <location>
        <begin position="1"/>
        <end position="138"/>
    </location>
</feature>
<feature type="compositionally biased region" description="Basic and acidic residues" evidence="1">
    <location>
        <begin position="60"/>
        <end position="72"/>
    </location>
</feature>
<dbReference type="AlphaFoldDB" id="A0AAN7VXB4"/>
<gene>
    <name evidence="2" type="ORF">LTR97_008767</name>
</gene>
<proteinExistence type="predicted"/>
<feature type="compositionally biased region" description="Polar residues" evidence="1">
    <location>
        <begin position="459"/>
        <end position="483"/>
    </location>
</feature>
<feature type="compositionally biased region" description="Polar residues" evidence="1">
    <location>
        <begin position="301"/>
        <end position="315"/>
    </location>
</feature>
<evidence type="ECO:0000313" key="3">
    <source>
        <dbReference type="Proteomes" id="UP001310594"/>
    </source>
</evidence>
<dbReference type="EMBL" id="JAVRQU010000014">
    <property type="protein sequence ID" value="KAK5695261.1"/>
    <property type="molecule type" value="Genomic_DNA"/>
</dbReference>
<feature type="compositionally biased region" description="Low complexity" evidence="1">
    <location>
        <begin position="571"/>
        <end position="582"/>
    </location>
</feature>
<feature type="compositionally biased region" description="Basic and acidic residues" evidence="1">
    <location>
        <begin position="547"/>
        <end position="556"/>
    </location>
</feature>
<feature type="compositionally biased region" description="Polar residues" evidence="1">
    <location>
        <begin position="519"/>
        <end position="536"/>
    </location>
</feature>
<feature type="compositionally biased region" description="Low complexity" evidence="1">
    <location>
        <begin position="590"/>
        <end position="604"/>
    </location>
</feature>